<name>A0A2S3W340_9PROT</name>
<evidence type="ECO:0000313" key="2">
    <source>
        <dbReference type="Proteomes" id="UP000237344"/>
    </source>
</evidence>
<dbReference type="CDD" id="cd00093">
    <property type="entry name" value="HTH_XRE"/>
    <property type="match status" value="1"/>
</dbReference>
<evidence type="ECO:0008006" key="3">
    <source>
        <dbReference type="Google" id="ProtNLM"/>
    </source>
</evidence>
<dbReference type="GO" id="GO:0003677">
    <property type="term" value="F:DNA binding"/>
    <property type="evidence" value="ECO:0007669"/>
    <property type="project" value="InterPro"/>
</dbReference>
<dbReference type="InterPro" id="IPR010982">
    <property type="entry name" value="Lambda_DNA-bd_dom_sf"/>
</dbReference>
<protein>
    <recommendedName>
        <fullName evidence="3">HTH cro/C1-type domain-containing protein</fullName>
    </recommendedName>
</protein>
<evidence type="ECO:0000313" key="1">
    <source>
        <dbReference type="EMBL" id="POF63247.1"/>
    </source>
</evidence>
<dbReference type="AlphaFoldDB" id="A0A2S3W340"/>
<sequence length="75" mass="8073">MTPEQCKMARAGLNLGVRELAELAQVSTNTITRLERGESLYPRTVEAIRAALEDAGVEFIAENGGGAGVRLRKSE</sequence>
<dbReference type="SUPFAM" id="SSF47413">
    <property type="entry name" value="lambda repressor-like DNA-binding domains"/>
    <property type="match status" value="1"/>
</dbReference>
<dbReference type="Proteomes" id="UP000237344">
    <property type="component" value="Unassembled WGS sequence"/>
</dbReference>
<reference evidence="1 2" key="1">
    <citation type="submission" date="2018-01" db="EMBL/GenBank/DDBJ databases">
        <title>Draft Genome Sequence of Komagataeibacter maltaceti LMG 1529, a Vinegar Producing Acetic Acid Bacterium Isolated from Malt Vinegar Brewery Acetifiers.</title>
        <authorList>
            <person name="Zhang Q."/>
            <person name="Hollensteiner J."/>
            <person name="Poehlein A."/>
            <person name="Daniel R."/>
        </authorList>
    </citation>
    <scope>NUCLEOTIDE SEQUENCE [LARGE SCALE GENOMIC DNA]</scope>
    <source>
        <strain evidence="1 2">LMG 1529</strain>
    </source>
</reference>
<dbReference type="Gene3D" id="1.10.260.40">
    <property type="entry name" value="lambda repressor-like DNA-binding domains"/>
    <property type="match status" value="1"/>
</dbReference>
<organism evidence="1 2">
    <name type="scientific">Novacetimonas maltaceti</name>
    <dbReference type="NCBI Taxonomy" id="1203393"/>
    <lineage>
        <taxon>Bacteria</taxon>
        <taxon>Pseudomonadati</taxon>
        <taxon>Pseudomonadota</taxon>
        <taxon>Alphaproteobacteria</taxon>
        <taxon>Acetobacterales</taxon>
        <taxon>Acetobacteraceae</taxon>
        <taxon>Novacetimonas</taxon>
    </lineage>
</organism>
<gene>
    <name evidence="1" type="ORF">KMAL_11550</name>
</gene>
<comment type="caution">
    <text evidence="1">The sequence shown here is derived from an EMBL/GenBank/DDBJ whole genome shotgun (WGS) entry which is preliminary data.</text>
</comment>
<accession>A0A2S3W340</accession>
<proteinExistence type="predicted"/>
<keyword evidence="2" id="KW-1185">Reference proteome</keyword>
<dbReference type="InterPro" id="IPR001387">
    <property type="entry name" value="Cro/C1-type_HTH"/>
</dbReference>
<dbReference type="EMBL" id="POTC01000010">
    <property type="protein sequence ID" value="POF63247.1"/>
    <property type="molecule type" value="Genomic_DNA"/>
</dbReference>